<comment type="similarity">
    <text evidence="3">Belongs to the flavoredoxin family.</text>
</comment>
<comment type="caution">
    <text evidence="5">The sequence shown here is derived from an EMBL/GenBank/DDBJ whole genome shotgun (WGS) entry which is preliminary data.</text>
</comment>
<dbReference type="EMBL" id="DSRP01000069">
    <property type="protein sequence ID" value="HGG91505.1"/>
    <property type="molecule type" value="Genomic_DNA"/>
</dbReference>
<dbReference type="SMART" id="SM00903">
    <property type="entry name" value="Flavin_Reduct"/>
    <property type="match status" value="1"/>
</dbReference>
<comment type="cofactor">
    <cofactor evidence="1">
        <name>FMN</name>
        <dbReference type="ChEBI" id="CHEBI:58210"/>
    </cofactor>
</comment>
<evidence type="ECO:0000256" key="2">
    <source>
        <dbReference type="ARBA" id="ARBA00022630"/>
    </source>
</evidence>
<dbReference type="AlphaFoldDB" id="A0A7C3WC73"/>
<reference evidence="5" key="1">
    <citation type="journal article" date="2020" name="mSystems">
        <title>Genome- and Community-Level Interaction Insights into Carbon Utilization and Element Cycling Functions of Hydrothermarchaeota in Hydrothermal Sediment.</title>
        <authorList>
            <person name="Zhou Z."/>
            <person name="Liu Y."/>
            <person name="Xu W."/>
            <person name="Pan J."/>
            <person name="Luo Z.H."/>
            <person name="Li M."/>
        </authorList>
    </citation>
    <scope>NUCLEOTIDE SEQUENCE [LARGE SCALE GENOMIC DNA]</scope>
    <source>
        <strain evidence="5">SpSt-413</strain>
    </source>
</reference>
<proteinExistence type="inferred from homology"/>
<organism evidence="5">
    <name type="scientific">Fundidesulfovibrio putealis</name>
    <dbReference type="NCBI Taxonomy" id="270496"/>
    <lineage>
        <taxon>Bacteria</taxon>
        <taxon>Pseudomonadati</taxon>
        <taxon>Thermodesulfobacteriota</taxon>
        <taxon>Desulfovibrionia</taxon>
        <taxon>Desulfovibrionales</taxon>
        <taxon>Desulfovibrionaceae</taxon>
        <taxon>Fundidesulfovibrio</taxon>
    </lineage>
</organism>
<sequence>MKKSIGAGTLLVPTPTWVVGTYDATGRANAATIAWGGICCSKPPCVAVSLRSATMTHGNIMARKVFTVNIPSQDQIAQADYMGMASGRDADKFAVTGLTSAKSEFVDAPYVADFPVVIACTVLQVVEIGLHTQFIGEIKDILADPAALDAQGRLDIAAVRPVVYAPGTRTYHAVVGEPLAQGFNVGRGYMKEPG</sequence>
<protein>
    <submittedName>
        <fullName evidence="5">Flavin reductase family protein</fullName>
    </submittedName>
</protein>
<dbReference type="InterPro" id="IPR002563">
    <property type="entry name" value="Flavin_Rdtase-like_dom"/>
</dbReference>
<evidence type="ECO:0000313" key="5">
    <source>
        <dbReference type="EMBL" id="HGG91505.1"/>
    </source>
</evidence>
<keyword evidence="2" id="KW-0285">Flavoprotein</keyword>
<evidence type="ECO:0000256" key="3">
    <source>
        <dbReference type="ARBA" id="ARBA00038054"/>
    </source>
</evidence>
<evidence type="ECO:0000259" key="4">
    <source>
        <dbReference type="SMART" id="SM00903"/>
    </source>
</evidence>
<dbReference type="SUPFAM" id="SSF50475">
    <property type="entry name" value="FMN-binding split barrel"/>
    <property type="match status" value="1"/>
</dbReference>
<evidence type="ECO:0000256" key="1">
    <source>
        <dbReference type="ARBA" id="ARBA00001917"/>
    </source>
</evidence>
<dbReference type="PANTHER" id="PTHR43567:SF1">
    <property type="entry name" value="FLAVOREDOXIN"/>
    <property type="match status" value="1"/>
</dbReference>
<gene>
    <name evidence="5" type="ORF">ENR59_00945</name>
</gene>
<dbReference type="InterPro" id="IPR052174">
    <property type="entry name" value="Flavoredoxin"/>
</dbReference>
<feature type="domain" description="Flavin reductase like" evidence="4">
    <location>
        <begin position="10"/>
        <end position="157"/>
    </location>
</feature>
<dbReference type="PANTHER" id="PTHR43567">
    <property type="entry name" value="FLAVOREDOXIN-RELATED-RELATED"/>
    <property type="match status" value="1"/>
</dbReference>
<dbReference type="Gene3D" id="2.30.110.10">
    <property type="entry name" value="Electron Transport, Fmn-binding Protein, Chain A"/>
    <property type="match status" value="1"/>
</dbReference>
<dbReference type="Pfam" id="PF01613">
    <property type="entry name" value="Flavin_Reduct"/>
    <property type="match status" value="1"/>
</dbReference>
<dbReference type="GO" id="GO:0016646">
    <property type="term" value="F:oxidoreductase activity, acting on the CH-NH group of donors, NAD or NADP as acceptor"/>
    <property type="evidence" value="ECO:0007669"/>
    <property type="project" value="UniProtKB-ARBA"/>
</dbReference>
<dbReference type="GO" id="GO:0010181">
    <property type="term" value="F:FMN binding"/>
    <property type="evidence" value="ECO:0007669"/>
    <property type="project" value="InterPro"/>
</dbReference>
<dbReference type="InterPro" id="IPR012349">
    <property type="entry name" value="Split_barrel_FMN-bd"/>
</dbReference>
<accession>A0A7C3WC73</accession>
<name>A0A7C3WC73_9BACT</name>